<accession>A0ABS2SUU7</accession>
<reference evidence="2" key="1">
    <citation type="submission" date="2021-01" db="EMBL/GenBank/DDBJ databases">
        <title>Genomic Encyclopedia of Type Strains, Phase IV (KMG-IV): sequencing the most valuable type-strain genomes for metagenomic binning, comparative biology and taxonomic classification.</title>
        <authorList>
            <person name="Goeker M."/>
        </authorList>
    </citation>
    <scope>NUCLEOTIDE SEQUENCE</scope>
    <source>
        <strain evidence="2">DSM 21943</strain>
    </source>
</reference>
<name>A0ABS2SUU7_9BACI</name>
<comment type="caution">
    <text evidence="2">The sequence shown here is derived from an EMBL/GenBank/DDBJ whole genome shotgun (WGS) entry which is preliminary data.</text>
</comment>
<dbReference type="EMBL" id="JAFBCV010000007">
    <property type="protein sequence ID" value="MBM7839298.1"/>
    <property type="molecule type" value="Genomic_DNA"/>
</dbReference>
<evidence type="ECO:0000313" key="3">
    <source>
        <dbReference type="Proteomes" id="UP001179280"/>
    </source>
</evidence>
<dbReference type="RefSeq" id="WP_204466574.1">
    <property type="nucleotide sequence ID" value="NZ_JAFBCV010000007.1"/>
</dbReference>
<protein>
    <submittedName>
        <fullName evidence="2">Uncharacterized protein</fullName>
    </submittedName>
</protein>
<sequence>MKTVKMSMVTIMAVLAMVVFPQGDMQAAPQQAGTNAQVDRDVTIQNSRVVTVQRFYSSNQSIPNTIRYNQGGYSGTLQRVSTNSEFGGHTVTYRGTVYCSGTCPI</sequence>
<keyword evidence="1" id="KW-0732">Signal</keyword>
<keyword evidence="3" id="KW-1185">Reference proteome</keyword>
<feature type="chain" id="PRO_5045913149" evidence="1">
    <location>
        <begin position="28"/>
        <end position="105"/>
    </location>
</feature>
<feature type="signal peptide" evidence="1">
    <location>
        <begin position="1"/>
        <end position="27"/>
    </location>
</feature>
<evidence type="ECO:0000256" key="1">
    <source>
        <dbReference type="SAM" id="SignalP"/>
    </source>
</evidence>
<proteinExistence type="predicted"/>
<gene>
    <name evidence="2" type="ORF">JOC54_002569</name>
</gene>
<evidence type="ECO:0000313" key="2">
    <source>
        <dbReference type="EMBL" id="MBM7839298.1"/>
    </source>
</evidence>
<organism evidence="2 3">
    <name type="scientific">Shouchella xiaoxiensis</name>
    <dbReference type="NCBI Taxonomy" id="766895"/>
    <lineage>
        <taxon>Bacteria</taxon>
        <taxon>Bacillati</taxon>
        <taxon>Bacillota</taxon>
        <taxon>Bacilli</taxon>
        <taxon>Bacillales</taxon>
        <taxon>Bacillaceae</taxon>
        <taxon>Shouchella</taxon>
    </lineage>
</organism>
<dbReference type="Proteomes" id="UP001179280">
    <property type="component" value="Unassembled WGS sequence"/>
</dbReference>